<proteinExistence type="predicted"/>
<evidence type="ECO:0000313" key="9">
    <source>
        <dbReference type="Proteomes" id="UP000659388"/>
    </source>
</evidence>
<dbReference type="RefSeq" id="WP_202244639.1">
    <property type="nucleotide sequence ID" value="NZ_JAESIY010000006.1"/>
</dbReference>
<dbReference type="EMBL" id="JAESIY010000006">
    <property type="protein sequence ID" value="MBL3656842.1"/>
    <property type="molecule type" value="Genomic_DNA"/>
</dbReference>
<dbReference type="CDD" id="cd07984">
    <property type="entry name" value="LPLAT_LABLAT-like"/>
    <property type="match status" value="1"/>
</dbReference>
<keyword evidence="7" id="KW-1133">Transmembrane helix</keyword>
<reference evidence="8" key="1">
    <citation type="submission" date="2021-01" db="EMBL/GenBank/DDBJ databases">
        <title>Fulvivirga kasyanovii gen. nov., sp nov., a novel member of the phylum Bacteroidetes isolated from seawater in a mussel farm.</title>
        <authorList>
            <person name="Zhao L.-H."/>
            <person name="Wang Z.-J."/>
        </authorList>
    </citation>
    <scope>NUCLEOTIDE SEQUENCE</scope>
    <source>
        <strain evidence="8">2943</strain>
    </source>
</reference>
<evidence type="ECO:0000256" key="4">
    <source>
        <dbReference type="ARBA" id="ARBA00022679"/>
    </source>
</evidence>
<dbReference type="PANTHER" id="PTHR30606:SF10">
    <property type="entry name" value="PHOSPHATIDYLINOSITOL MANNOSIDE ACYLTRANSFERASE"/>
    <property type="match status" value="1"/>
</dbReference>
<dbReference type="AlphaFoldDB" id="A0A937F896"/>
<keyword evidence="6 8" id="KW-0012">Acyltransferase</keyword>
<dbReference type="PANTHER" id="PTHR30606">
    <property type="entry name" value="LIPID A BIOSYNTHESIS LAUROYL ACYLTRANSFERASE"/>
    <property type="match status" value="1"/>
</dbReference>
<accession>A0A937F896</accession>
<evidence type="ECO:0000256" key="3">
    <source>
        <dbReference type="ARBA" id="ARBA00022519"/>
    </source>
</evidence>
<evidence type="ECO:0000256" key="1">
    <source>
        <dbReference type="ARBA" id="ARBA00004533"/>
    </source>
</evidence>
<protein>
    <submittedName>
        <fullName evidence="8">Lipid A biosynthesis acyltransferase</fullName>
    </submittedName>
</protein>
<dbReference type="GO" id="GO:0016746">
    <property type="term" value="F:acyltransferase activity"/>
    <property type="evidence" value="ECO:0007669"/>
    <property type="project" value="UniProtKB-KW"/>
</dbReference>
<feature type="transmembrane region" description="Helical" evidence="7">
    <location>
        <begin position="12"/>
        <end position="32"/>
    </location>
</feature>
<evidence type="ECO:0000256" key="7">
    <source>
        <dbReference type="SAM" id="Phobius"/>
    </source>
</evidence>
<dbReference type="Pfam" id="PF03279">
    <property type="entry name" value="Lip_A_acyltrans"/>
    <property type="match status" value="1"/>
</dbReference>
<dbReference type="Proteomes" id="UP000659388">
    <property type="component" value="Unassembled WGS sequence"/>
</dbReference>
<keyword evidence="7" id="KW-0812">Transmembrane</keyword>
<comment type="caution">
    <text evidence="8">The sequence shown here is derived from an EMBL/GenBank/DDBJ whole genome shotgun (WGS) entry which is preliminary data.</text>
</comment>
<evidence type="ECO:0000313" key="8">
    <source>
        <dbReference type="EMBL" id="MBL3656842.1"/>
    </source>
</evidence>
<dbReference type="GO" id="GO:0009247">
    <property type="term" value="P:glycolipid biosynthetic process"/>
    <property type="evidence" value="ECO:0007669"/>
    <property type="project" value="UniProtKB-ARBA"/>
</dbReference>
<keyword evidence="9" id="KW-1185">Reference proteome</keyword>
<evidence type="ECO:0000256" key="5">
    <source>
        <dbReference type="ARBA" id="ARBA00023136"/>
    </source>
</evidence>
<dbReference type="InterPro" id="IPR004960">
    <property type="entry name" value="LipA_acyltrans"/>
</dbReference>
<dbReference type="GO" id="GO:0005886">
    <property type="term" value="C:plasma membrane"/>
    <property type="evidence" value="ECO:0007669"/>
    <property type="project" value="UniProtKB-SubCell"/>
</dbReference>
<evidence type="ECO:0000256" key="2">
    <source>
        <dbReference type="ARBA" id="ARBA00022475"/>
    </source>
</evidence>
<organism evidence="8 9">
    <name type="scientific">Fulvivirga sediminis</name>
    <dbReference type="NCBI Taxonomy" id="2803949"/>
    <lineage>
        <taxon>Bacteria</taxon>
        <taxon>Pseudomonadati</taxon>
        <taxon>Bacteroidota</taxon>
        <taxon>Cytophagia</taxon>
        <taxon>Cytophagales</taxon>
        <taxon>Fulvivirgaceae</taxon>
        <taxon>Fulvivirga</taxon>
    </lineage>
</organism>
<keyword evidence="5 7" id="KW-0472">Membrane</keyword>
<keyword evidence="3" id="KW-0997">Cell inner membrane</keyword>
<name>A0A937F896_9BACT</name>
<keyword evidence="4" id="KW-0808">Transferase</keyword>
<keyword evidence="2" id="KW-1003">Cell membrane</keyword>
<sequence>MSSWKGKTRGGLLGYQIFIFLIRRLGLGAAYLLLRFVAMYYVLFAPKSTAGIYKYFRIIKMGWPKAMLSVYKSYYVFGQTLIDKVAIGAGGASKYSYTYDGIEHLRSLKDTGGIVVGAHFGNWEIAGILLNDLNLTTNILIYEAEHEKIKNFLDKVMKSKHVNVIPIKSDLSHLFKINNALRNKEVICVHGDRFMDGARILQKKFLGNKAFFPLGPFSMLTKLRVPYTFAYAVRGKGRVYHLSATPIQEVTTSDEQILDDYIQHLETKVLNYPLQWFNYYDFWSKDVKGASVES</sequence>
<gene>
    <name evidence="8" type="ORF">JL102_11915</name>
</gene>
<evidence type="ECO:0000256" key="6">
    <source>
        <dbReference type="ARBA" id="ARBA00023315"/>
    </source>
</evidence>
<comment type="subcellular location">
    <subcellularLocation>
        <location evidence="1">Cell inner membrane</location>
    </subcellularLocation>
</comment>